<name>A0A089NJT7_9HYPH</name>
<dbReference type="AlphaFoldDB" id="A0A089NJT7"/>
<protein>
    <submittedName>
        <fullName evidence="1">Protein of unassigned function</fullName>
    </submittedName>
</protein>
<dbReference type="HOGENOM" id="CLU_2508917_0_0_5"/>
<sequence>MAGPVVENLALEVMKALPDARRHPASCLVALAVRSLTRCLLPVIDPCREIRLMRCPRLRRASTIQIRIRSSRGDSPAYAARVRST</sequence>
<evidence type="ECO:0000313" key="2">
    <source>
        <dbReference type="Proteomes" id="UP000029492"/>
    </source>
</evidence>
<organism evidence="1 2">
    <name type="scientific">Methylobacterium oryzae CBMB20</name>
    <dbReference type="NCBI Taxonomy" id="693986"/>
    <lineage>
        <taxon>Bacteria</taxon>
        <taxon>Pseudomonadati</taxon>
        <taxon>Pseudomonadota</taxon>
        <taxon>Alphaproteobacteria</taxon>
        <taxon>Hyphomicrobiales</taxon>
        <taxon>Methylobacteriaceae</taxon>
        <taxon>Methylobacterium</taxon>
    </lineage>
</organism>
<reference evidence="1 2" key="1">
    <citation type="journal article" date="2014" name="PLoS ONE">
        <title>Genome Information of Methylobacterium oryzae, a Plant-Probiotic Methylotroph in the Phyllosphere.</title>
        <authorList>
            <person name="Kwak M.J."/>
            <person name="Jeong H."/>
            <person name="Madhaiyan M."/>
            <person name="Lee Y."/>
            <person name="Sa T.M."/>
            <person name="Oh T.K."/>
            <person name="Kim J.F."/>
        </authorList>
    </citation>
    <scope>NUCLEOTIDE SEQUENCE [LARGE SCALE GENOMIC DNA]</scope>
    <source>
        <strain evidence="1 2">CBMB20</strain>
    </source>
</reference>
<evidence type="ECO:0000313" key="1">
    <source>
        <dbReference type="EMBL" id="AIQ88146.1"/>
    </source>
</evidence>
<accession>A0A089NJT7</accession>
<dbReference type="Proteomes" id="UP000029492">
    <property type="component" value="Chromosome"/>
</dbReference>
<keyword evidence="2" id="KW-1185">Reference proteome</keyword>
<dbReference type="EMBL" id="CP003811">
    <property type="protein sequence ID" value="AIQ88146.1"/>
    <property type="molecule type" value="Genomic_DNA"/>
</dbReference>
<gene>
    <name evidence="1" type="ORF">MOC_0391</name>
</gene>
<proteinExistence type="predicted"/>
<dbReference type="KEGG" id="mor:MOC_0391"/>